<evidence type="ECO:0000313" key="4">
    <source>
        <dbReference type="EMBL" id="NMG17851.1"/>
    </source>
</evidence>
<comment type="caution">
    <text evidence="4">The sequence shown here is derived from an EMBL/GenBank/DDBJ whole genome shotgun (WGS) entry which is preliminary data.</text>
</comment>
<dbReference type="InterPro" id="IPR047629">
    <property type="entry name" value="IS1182_transpos"/>
</dbReference>
<evidence type="ECO:0000256" key="1">
    <source>
        <dbReference type="SAM" id="Coils"/>
    </source>
</evidence>
<organism evidence="4 5">
    <name type="scientific">Aromatoleum bremense</name>
    <dbReference type="NCBI Taxonomy" id="76115"/>
    <lineage>
        <taxon>Bacteria</taxon>
        <taxon>Pseudomonadati</taxon>
        <taxon>Pseudomonadota</taxon>
        <taxon>Betaproteobacteria</taxon>
        <taxon>Rhodocyclales</taxon>
        <taxon>Rhodocyclaceae</taxon>
        <taxon>Aromatoleum</taxon>
    </lineage>
</organism>
<proteinExistence type="predicted"/>
<dbReference type="Pfam" id="PF13751">
    <property type="entry name" value="DDE_Tnp_1_6"/>
    <property type="match status" value="1"/>
</dbReference>
<gene>
    <name evidence="4" type="ORF">GPA24_20475</name>
</gene>
<evidence type="ECO:0000313" key="5">
    <source>
        <dbReference type="Proteomes" id="UP000633943"/>
    </source>
</evidence>
<dbReference type="RefSeq" id="WP_169204311.1">
    <property type="nucleotide sequence ID" value="NZ_CP059467.1"/>
</dbReference>
<accession>A0ABX1P254</accession>
<dbReference type="PANTHER" id="PTHR33408:SF4">
    <property type="entry name" value="TRANSPOSASE DDE DOMAIN-CONTAINING PROTEIN"/>
    <property type="match status" value="1"/>
</dbReference>
<protein>
    <submittedName>
        <fullName evidence="4">IS1182 family transposase</fullName>
    </submittedName>
</protein>
<dbReference type="PANTHER" id="PTHR33408">
    <property type="entry name" value="TRANSPOSASE"/>
    <property type="match status" value="1"/>
</dbReference>
<reference evidence="4 5" key="1">
    <citation type="submission" date="2019-12" db="EMBL/GenBank/DDBJ databases">
        <title>Comparative genomics gives insights into the taxonomy of the Azoarcus-Aromatoleum group and reveals separate origins of nif in the plant-associated Azoarcus and non-plant-associated Aromatoleum sub-groups.</title>
        <authorList>
            <person name="Lafos M."/>
            <person name="Maluk M."/>
            <person name="Batista M."/>
            <person name="Junghare M."/>
            <person name="Carmona M."/>
            <person name="Faoro H."/>
            <person name="Cruz L.M."/>
            <person name="Battistoni F."/>
            <person name="De Souza E."/>
            <person name="Pedrosa F."/>
            <person name="Chen W.-M."/>
            <person name="Poole P.S."/>
            <person name="Dixon R.A."/>
            <person name="James E.K."/>
        </authorList>
    </citation>
    <scope>NUCLEOTIDE SEQUENCE [LARGE SCALE GENOMIC DNA]</scope>
    <source>
        <strain evidence="4 5">PbN1</strain>
    </source>
</reference>
<dbReference type="EMBL" id="WTVP01000140">
    <property type="protein sequence ID" value="NMG17851.1"/>
    <property type="molecule type" value="Genomic_DNA"/>
</dbReference>
<sequence>MTKTRARVLRPNRGQMEFRASDLESLLPEGHRARLVWAYVERQDLSRFYAGIRAVDGGVGRSAIAPEILLALWLYATLDGVGSARAVSRLLESHDAYRWLCGGVQVNHHTLSDFRKDQGEGLDELLSVSIASLMAAGVVKLKQVAQDGMRVRASAGAGSFRRKEKLEGYLEAARAAVARLKAEAEADPAQAERAREAARLRAAKEREARLEKALARLPEIEAIKQRQGKNPDQARASMTDAEATVMKMGDGGFRPAYNPQLASDADSLVIVGVEVATVGSDQGQMVPMIEQVTARCGQLPEAWLVDGGYVGHEQIEQASQSTVVYGPVPQPKDKAVDPHQAKASDSEAVAAWRQRMGTDEAKVIYKRRAATAECVNAHSRNRGLQQFRVRGLAKVKCVMLIFALAHNLMRMVSLAPELLGLGTGASAVPGIGV</sequence>
<keyword evidence="1" id="KW-0175">Coiled coil</keyword>
<feature type="coiled-coil region" evidence="1">
    <location>
        <begin position="163"/>
        <end position="213"/>
    </location>
</feature>
<dbReference type="Pfam" id="PF05598">
    <property type="entry name" value="DUF772"/>
    <property type="match status" value="1"/>
</dbReference>
<dbReference type="InterPro" id="IPR008490">
    <property type="entry name" value="Transposase_InsH_N"/>
</dbReference>
<name>A0ABX1P254_9RHOO</name>
<dbReference type="Proteomes" id="UP000633943">
    <property type="component" value="Unassembled WGS sequence"/>
</dbReference>
<dbReference type="NCBIfam" id="NF033551">
    <property type="entry name" value="transpos_IS1182"/>
    <property type="match status" value="1"/>
</dbReference>
<feature type="domain" description="Transposase InsH N-terminal" evidence="2">
    <location>
        <begin position="22"/>
        <end position="116"/>
    </location>
</feature>
<evidence type="ECO:0000259" key="3">
    <source>
        <dbReference type="Pfam" id="PF13751"/>
    </source>
</evidence>
<evidence type="ECO:0000259" key="2">
    <source>
        <dbReference type="Pfam" id="PF05598"/>
    </source>
</evidence>
<keyword evidence="5" id="KW-1185">Reference proteome</keyword>
<dbReference type="InterPro" id="IPR025668">
    <property type="entry name" value="Tnp_DDE_dom"/>
</dbReference>
<feature type="domain" description="Transposase DDE" evidence="3">
    <location>
        <begin position="343"/>
        <end position="412"/>
    </location>
</feature>